<reference evidence="1 2" key="1">
    <citation type="journal article" date="2016" name="Mol. Biol. Evol.">
        <title>Comparative Genomics of Early-Diverging Mushroom-Forming Fungi Provides Insights into the Origins of Lignocellulose Decay Capabilities.</title>
        <authorList>
            <person name="Nagy L.G."/>
            <person name="Riley R."/>
            <person name="Tritt A."/>
            <person name="Adam C."/>
            <person name="Daum C."/>
            <person name="Floudas D."/>
            <person name="Sun H."/>
            <person name="Yadav J.S."/>
            <person name="Pangilinan J."/>
            <person name="Larsson K.H."/>
            <person name="Matsuura K."/>
            <person name="Barry K."/>
            <person name="Labutti K."/>
            <person name="Kuo R."/>
            <person name="Ohm R.A."/>
            <person name="Bhattacharya S.S."/>
            <person name="Shirouzu T."/>
            <person name="Yoshinaga Y."/>
            <person name="Martin F.M."/>
            <person name="Grigoriev I.V."/>
            <person name="Hibbett D.S."/>
        </authorList>
    </citation>
    <scope>NUCLEOTIDE SEQUENCE [LARGE SCALE GENOMIC DNA]</scope>
    <source>
        <strain evidence="1 2">93-53</strain>
    </source>
</reference>
<keyword evidence="2" id="KW-1185">Reference proteome</keyword>
<dbReference type="Proteomes" id="UP000076871">
    <property type="component" value="Unassembled WGS sequence"/>
</dbReference>
<evidence type="ECO:0000313" key="1">
    <source>
        <dbReference type="EMBL" id="KZT08247.1"/>
    </source>
</evidence>
<protein>
    <submittedName>
        <fullName evidence="1">Uncharacterized protein</fullName>
    </submittedName>
</protein>
<dbReference type="AlphaFoldDB" id="A0A165F2P2"/>
<dbReference type="GeneID" id="63825605"/>
<dbReference type="EMBL" id="KV427616">
    <property type="protein sequence ID" value="KZT08247.1"/>
    <property type="molecule type" value="Genomic_DNA"/>
</dbReference>
<organism evidence="1 2">
    <name type="scientific">Laetiporus sulphureus 93-53</name>
    <dbReference type="NCBI Taxonomy" id="1314785"/>
    <lineage>
        <taxon>Eukaryota</taxon>
        <taxon>Fungi</taxon>
        <taxon>Dikarya</taxon>
        <taxon>Basidiomycota</taxon>
        <taxon>Agaricomycotina</taxon>
        <taxon>Agaricomycetes</taxon>
        <taxon>Polyporales</taxon>
        <taxon>Laetiporus</taxon>
    </lineage>
</organism>
<gene>
    <name evidence="1" type="ORF">LAESUDRAFT_724267</name>
</gene>
<proteinExistence type="predicted"/>
<evidence type="ECO:0000313" key="2">
    <source>
        <dbReference type="Proteomes" id="UP000076871"/>
    </source>
</evidence>
<dbReference type="InParanoid" id="A0A165F2P2"/>
<sequence length="75" mass="8566">MNVHCKDIWLDIAKTLHGFPLNPGNILLNILAISLKDIARKFGIFLQYSAVDIWRDVQCQRSTVDVPLVNDCRKT</sequence>
<accession>A0A165F2P2</accession>
<name>A0A165F2P2_9APHY</name>
<dbReference type="RefSeq" id="XP_040765987.1">
    <property type="nucleotide sequence ID" value="XM_040908576.1"/>
</dbReference>